<protein>
    <submittedName>
        <fullName evidence="5">Uncharacterized protein</fullName>
    </submittedName>
</protein>
<keyword evidence="1" id="KW-0677">Repeat</keyword>
<evidence type="ECO:0000256" key="2">
    <source>
        <dbReference type="ARBA" id="ARBA00023043"/>
    </source>
</evidence>
<name>A0AAD3D2I7_9STRA</name>
<dbReference type="SMART" id="SM00248">
    <property type="entry name" value="ANK"/>
    <property type="match status" value="3"/>
</dbReference>
<dbReference type="SUPFAM" id="SSF48403">
    <property type="entry name" value="Ankyrin repeat"/>
    <property type="match status" value="1"/>
</dbReference>
<dbReference type="Proteomes" id="UP001054902">
    <property type="component" value="Unassembled WGS sequence"/>
</dbReference>
<dbReference type="InterPro" id="IPR036770">
    <property type="entry name" value="Ankyrin_rpt-contain_sf"/>
</dbReference>
<dbReference type="InterPro" id="IPR002110">
    <property type="entry name" value="Ankyrin_rpt"/>
</dbReference>
<evidence type="ECO:0000313" key="5">
    <source>
        <dbReference type="EMBL" id="GFH55611.1"/>
    </source>
</evidence>
<keyword evidence="6" id="KW-1185">Reference proteome</keyword>
<comment type="caution">
    <text evidence="5">The sequence shown here is derived from an EMBL/GenBank/DDBJ whole genome shotgun (WGS) entry which is preliminary data.</text>
</comment>
<gene>
    <name evidence="5" type="ORF">CTEN210_12087</name>
</gene>
<sequence length="494" mass="55747">MDGATLYNLCHERKWEEVRTYLSSNQDDNLTKTLYIKWQDQTKEGKCYNSLHKACSKSNVPLDIIDSMIKIGGKNLVMQTTLHGNSALHIACYNNVHVEIIKLLIKVGGKELVMKQDDDDGNTCLHDATEWSDTSEDVVRALLEFGGLALANVKNNEGKTAVENGNFMETIHGTLFNLQFMTINDEIMKEIMWSVKCGCCDKIAEKPSFLPVLEFPTCSKCTAMMTSQNEVPEIDPFASIIVEKVIPTMKDYQERITELEESVKHSSALLALSGKIRKEKEAELAVKENKITELEWHLKHKEESLRALTQEHNAVKKQNQELRIAIAKDYDIIKGQKAQRDQLLKQVDKMETVVHQLLRNNGQAKNTQSNHERDDISELTIPTTLKRRKLFHPSQHLSEGHESESPTRKIAAIGAPPTNDEIACRSKQSSDGGSVITPARQNNGNETEQLKHKISELETENEGLMSDLTKYLNLLQACRREVRQLKGSSSVSSH</sequence>
<proteinExistence type="predicted"/>
<reference evidence="5 6" key="1">
    <citation type="journal article" date="2021" name="Sci. Rep.">
        <title>The genome of the diatom Chaetoceros tenuissimus carries an ancient integrated fragment of an extant virus.</title>
        <authorList>
            <person name="Hongo Y."/>
            <person name="Kimura K."/>
            <person name="Takaki Y."/>
            <person name="Yoshida Y."/>
            <person name="Baba S."/>
            <person name="Kobayashi G."/>
            <person name="Nagasaki K."/>
            <person name="Hano T."/>
            <person name="Tomaru Y."/>
        </authorList>
    </citation>
    <scope>NUCLEOTIDE SEQUENCE [LARGE SCALE GENOMIC DNA]</scope>
    <source>
        <strain evidence="5 6">NIES-3715</strain>
    </source>
</reference>
<evidence type="ECO:0000256" key="1">
    <source>
        <dbReference type="ARBA" id="ARBA00022737"/>
    </source>
</evidence>
<dbReference type="PANTHER" id="PTHR24180">
    <property type="entry name" value="CYCLIN-DEPENDENT KINASE INHIBITOR 2C-RELATED"/>
    <property type="match status" value="1"/>
</dbReference>
<keyword evidence="3" id="KW-0175">Coiled coil</keyword>
<dbReference type="Gene3D" id="1.25.40.20">
    <property type="entry name" value="Ankyrin repeat-containing domain"/>
    <property type="match status" value="1"/>
</dbReference>
<organism evidence="5 6">
    <name type="scientific">Chaetoceros tenuissimus</name>
    <dbReference type="NCBI Taxonomy" id="426638"/>
    <lineage>
        <taxon>Eukaryota</taxon>
        <taxon>Sar</taxon>
        <taxon>Stramenopiles</taxon>
        <taxon>Ochrophyta</taxon>
        <taxon>Bacillariophyta</taxon>
        <taxon>Coscinodiscophyceae</taxon>
        <taxon>Chaetocerotophycidae</taxon>
        <taxon>Chaetocerotales</taxon>
        <taxon>Chaetocerotaceae</taxon>
        <taxon>Chaetoceros</taxon>
    </lineage>
</organism>
<dbReference type="AlphaFoldDB" id="A0AAD3D2I7"/>
<dbReference type="InterPro" id="IPR051637">
    <property type="entry name" value="Ank_repeat_dom-contain_49"/>
</dbReference>
<dbReference type="EMBL" id="BLLK01000051">
    <property type="protein sequence ID" value="GFH55611.1"/>
    <property type="molecule type" value="Genomic_DNA"/>
</dbReference>
<dbReference type="PANTHER" id="PTHR24180:SF45">
    <property type="entry name" value="POLY [ADP-RIBOSE] POLYMERASE TANKYRASE"/>
    <property type="match status" value="1"/>
</dbReference>
<feature type="region of interest" description="Disordered" evidence="4">
    <location>
        <begin position="422"/>
        <end position="449"/>
    </location>
</feature>
<dbReference type="Pfam" id="PF12796">
    <property type="entry name" value="Ank_2"/>
    <property type="match status" value="1"/>
</dbReference>
<feature type="coiled-coil region" evidence="3">
    <location>
        <begin position="249"/>
        <end position="360"/>
    </location>
</feature>
<evidence type="ECO:0000313" key="6">
    <source>
        <dbReference type="Proteomes" id="UP001054902"/>
    </source>
</evidence>
<evidence type="ECO:0000256" key="4">
    <source>
        <dbReference type="SAM" id="MobiDB-lite"/>
    </source>
</evidence>
<keyword evidence="2" id="KW-0040">ANK repeat</keyword>
<evidence type="ECO:0000256" key="3">
    <source>
        <dbReference type="SAM" id="Coils"/>
    </source>
</evidence>
<accession>A0AAD3D2I7</accession>